<keyword evidence="9" id="KW-1185">Reference proteome</keyword>
<dbReference type="AlphaFoldDB" id="A0A4S2N0H9"/>
<evidence type="ECO:0000256" key="3">
    <source>
        <dbReference type="ARBA" id="ARBA00022771"/>
    </source>
</evidence>
<dbReference type="Proteomes" id="UP000298138">
    <property type="component" value="Unassembled WGS sequence"/>
</dbReference>
<comment type="pathway">
    <text evidence="1">Protein modification; protein ubiquitination.</text>
</comment>
<dbReference type="Pfam" id="PF26191">
    <property type="entry name" value="RING-HC_RBR_RNF216"/>
    <property type="match status" value="1"/>
</dbReference>
<dbReference type="PANTHER" id="PTHR22770">
    <property type="entry name" value="UBIQUITIN CONJUGATING ENZYME 7 INTERACTING PROTEIN-RELATED"/>
    <property type="match status" value="1"/>
</dbReference>
<accession>A0A4S2N0H9</accession>
<keyword evidence="6" id="KW-0472">Membrane</keyword>
<dbReference type="OrthoDB" id="10009520at2759"/>
<dbReference type="InterPro" id="IPR047546">
    <property type="entry name" value="Rcat_RBR_RNF216"/>
</dbReference>
<keyword evidence="3" id="KW-0863">Zinc-finger</keyword>
<dbReference type="STRING" id="341454.A0A4S2N0H9"/>
<evidence type="ECO:0000256" key="6">
    <source>
        <dbReference type="SAM" id="Phobius"/>
    </source>
</evidence>
<dbReference type="InterPro" id="IPR047544">
    <property type="entry name" value="RING-HC_RBR_RNF216"/>
</dbReference>
<dbReference type="PANTHER" id="PTHR22770:SF42">
    <property type="entry name" value="FINGER PROTEIN (ZIN), PUTATIVE (AFU_ORTHOLOGUE AFUA_4G03910)-RELATED"/>
    <property type="match status" value="1"/>
</dbReference>
<evidence type="ECO:0000256" key="5">
    <source>
        <dbReference type="ARBA" id="ARBA00022833"/>
    </source>
</evidence>
<evidence type="ECO:0000313" key="8">
    <source>
        <dbReference type="EMBL" id="TGZ82521.1"/>
    </source>
</evidence>
<gene>
    <name evidence="8" type="ORF">EX30DRAFT_188383</name>
</gene>
<evidence type="ECO:0000256" key="1">
    <source>
        <dbReference type="ARBA" id="ARBA00004906"/>
    </source>
</evidence>
<feature type="domain" description="E3 ubiquitin-protein ligase RNF216 RING finger HC subclass" evidence="7">
    <location>
        <begin position="188"/>
        <end position="264"/>
    </location>
</feature>
<proteinExistence type="predicted"/>
<keyword evidence="4" id="KW-0833">Ubl conjugation pathway</keyword>
<evidence type="ECO:0000313" key="9">
    <source>
        <dbReference type="Proteomes" id="UP000298138"/>
    </source>
</evidence>
<keyword evidence="5" id="KW-0862">Zinc</keyword>
<keyword evidence="2" id="KW-0479">Metal-binding</keyword>
<evidence type="ECO:0000256" key="4">
    <source>
        <dbReference type="ARBA" id="ARBA00022786"/>
    </source>
</evidence>
<dbReference type="Pfam" id="PF26200">
    <property type="entry name" value="Rcat_RNF216"/>
    <property type="match status" value="1"/>
</dbReference>
<dbReference type="Gene3D" id="1.20.120.1750">
    <property type="match status" value="1"/>
</dbReference>
<dbReference type="EMBL" id="ML220115">
    <property type="protein sequence ID" value="TGZ82521.1"/>
    <property type="molecule type" value="Genomic_DNA"/>
</dbReference>
<dbReference type="SUPFAM" id="SSF57850">
    <property type="entry name" value="RING/U-box"/>
    <property type="match status" value="1"/>
</dbReference>
<dbReference type="InterPro" id="IPR051628">
    <property type="entry name" value="LUBAC_E3_Ligases"/>
</dbReference>
<dbReference type="InParanoid" id="A0A4S2N0H9"/>
<keyword evidence="6" id="KW-0812">Transmembrane</keyword>
<protein>
    <recommendedName>
        <fullName evidence="7">E3 ubiquitin-protein ligase RNF216 RING finger HC subclass domain-containing protein</fullName>
    </recommendedName>
</protein>
<feature type="transmembrane region" description="Helical" evidence="6">
    <location>
        <begin position="315"/>
        <end position="338"/>
    </location>
</feature>
<dbReference type="CDD" id="cd20353">
    <property type="entry name" value="Rcat_RBR_RNF216"/>
    <property type="match status" value="1"/>
</dbReference>
<name>A0A4S2N0H9_9PEZI</name>
<organism evidence="8 9">
    <name type="scientific">Ascodesmis nigricans</name>
    <dbReference type="NCBI Taxonomy" id="341454"/>
    <lineage>
        <taxon>Eukaryota</taxon>
        <taxon>Fungi</taxon>
        <taxon>Dikarya</taxon>
        <taxon>Ascomycota</taxon>
        <taxon>Pezizomycotina</taxon>
        <taxon>Pezizomycetes</taxon>
        <taxon>Pezizales</taxon>
        <taxon>Ascodesmidaceae</taxon>
        <taxon>Ascodesmis</taxon>
    </lineage>
</organism>
<dbReference type="CDD" id="cd14279">
    <property type="entry name" value="CUE"/>
    <property type="match status" value="1"/>
</dbReference>
<sequence>MLSLLSSKRSTTPTLLPPDHTQFNPFLEDLHQVFPAAPPSELRQLLITCSPESRLFLAAERLIHAQQPDPPAFATPLRPEERFRSASYQLAAFSTLRAQFPNLPKSTIAAVLAENNAHYTPAAKTLAELSRRTWRFPRLWARKKPTPSKDPELEEELHALTAHTRTELAEADEKVAVSINEAEYIELPECCCCFGNAALEHMISCGTAQHLLCRDCVSSCVKEAVFGQGSQSIDLERHGIKCFAADGESCDSVILSDALEHILDPGTRKSFERWIANESIRRSGLDTWVCPLCGYQEVLPTAPIPPVFRRRAQKLLGLLIALSLIYSFWWLILVLPIVGATTKPGSRIRSKLSTCQPQTTTNTILCRACNIPSCRLCSAAAPPFHQCARPLQHHIESAQSAAVKRVCPRCHTAFVKDSGCNKMVCVCGYAMCYLCREGLGDGSTGYEHFCGHFRASGDRNEACGKCGKCELFREVDEAEERAEAERKAIREFEDGSREDDGWGGWVKGAILEELK</sequence>
<evidence type="ECO:0000256" key="2">
    <source>
        <dbReference type="ARBA" id="ARBA00022723"/>
    </source>
</evidence>
<evidence type="ECO:0000259" key="7">
    <source>
        <dbReference type="Pfam" id="PF26191"/>
    </source>
</evidence>
<dbReference type="GO" id="GO:0008270">
    <property type="term" value="F:zinc ion binding"/>
    <property type="evidence" value="ECO:0007669"/>
    <property type="project" value="UniProtKB-KW"/>
</dbReference>
<keyword evidence="6" id="KW-1133">Transmembrane helix</keyword>
<reference evidence="8 9" key="1">
    <citation type="submission" date="2019-04" db="EMBL/GenBank/DDBJ databases">
        <title>Comparative genomics and transcriptomics to analyze fruiting body development in filamentous ascomycetes.</title>
        <authorList>
            <consortium name="DOE Joint Genome Institute"/>
            <person name="Lutkenhaus R."/>
            <person name="Traeger S."/>
            <person name="Breuer J."/>
            <person name="Kuo A."/>
            <person name="Lipzen A."/>
            <person name="Pangilinan J."/>
            <person name="Dilworth D."/>
            <person name="Sandor L."/>
            <person name="Poggeler S."/>
            <person name="Barry K."/>
            <person name="Grigoriev I.V."/>
            <person name="Nowrousian M."/>
        </authorList>
    </citation>
    <scope>NUCLEOTIDE SEQUENCE [LARGE SCALE GENOMIC DNA]</scope>
    <source>
        <strain evidence="8 9">CBS 389.68</strain>
    </source>
</reference>